<comment type="caution">
    <text evidence="1">The sequence shown here is derived from an EMBL/GenBank/DDBJ whole genome shotgun (WGS) entry which is preliminary data.</text>
</comment>
<protein>
    <submittedName>
        <fullName evidence="1">Uncharacterized protein</fullName>
    </submittedName>
</protein>
<dbReference type="Proteomes" id="UP001153069">
    <property type="component" value="Unassembled WGS sequence"/>
</dbReference>
<accession>A0A9N8HKG5</accession>
<dbReference type="AlphaFoldDB" id="A0A9N8HKG5"/>
<organism evidence="1 2">
    <name type="scientific">Seminavis robusta</name>
    <dbReference type="NCBI Taxonomy" id="568900"/>
    <lineage>
        <taxon>Eukaryota</taxon>
        <taxon>Sar</taxon>
        <taxon>Stramenopiles</taxon>
        <taxon>Ochrophyta</taxon>
        <taxon>Bacillariophyta</taxon>
        <taxon>Bacillariophyceae</taxon>
        <taxon>Bacillariophycidae</taxon>
        <taxon>Naviculales</taxon>
        <taxon>Naviculaceae</taxon>
        <taxon>Seminavis</taxon>
    </lineage>
</organism>
<gene>
    <name evidence="1" type="ORF">SEMRO_837_G209091.1</name>
</gene>
<evidence type="ECO:0000313" key="1">
    <source>
        <dbReference type="EMBL" id="CAB9517181.1"/>
    </source>
</evidence>
<reference evidence="1" key="1">
    <citation type="submission" date="2020-06" db="EMBL/GenBank/DDBJ databases">
        <authorList>
            <consortium name="Plant Systems Biology data submission"/>
        </authorList>
    </citation>
    <scope>NUCLEOTIDE SEQUENCE</scope>
    <source>
        <strain evidence="1">D6</strain>
    </source>
</reference>
<name>A0A9N8HKG5_9STRA</name>
<keyword evidence="2" id="KW-1185">Reference proteome</keyword>
<dbReference type="EMBL" id="CAICTM010000836">
    <property type="protein sequence ID" value="CAB9517181.1"/>
    <property type="molecule type" value="Genomic_DNA"/>
</dbReference>
<evidence type="ECO:0000313" key="2">
    <source>
        <dbReference type="Proteomes" id="UP001153069"/>
    </source>
</evidence>
<proteinExistence type="predicted"/>
<sequence length="139" mass="15820">MIAYNQKDCVIVFSVLHLCKLMVNLHSSNQKLKPIVLSRIGKNSLGIELVIIRKHKSIVLELLDSRPSLWLLLLELVITMIQCTRKSLGSVRCRCFKCISMEPLIVIPGGEFDQYLIAARNTRRIPKGRQIVQNPAEIQ</sequence>